<dbReference type="EMBL" id="BAAAYK010000038">
    <property type="protein sequence ID" value="GAA3356985.1"/>
    <property type="molecule type" value="Genomic_DNA"/>
</dbReference>
<dbReference type="Gene3D" id="3.30.70.2450">
    <property type="match status" value="1"/>
</dbReference>
<dbReference type="RefSeq" id="WP_344926130.1">
    <property type="nucleotide sequence ID" value="NZ_BAAAYK010000038.1"/>
</dbReference>
<keyword evidence="6" id="KW-0503">Monooxygenase</keyword>
<comment type="caution">
    <text evidence="6">The sequence shown here is derived from an EMBL/GenBank/DDBJ whole genome shotgun (WGS) entry which is preliminary data.</text>
</comment>
<sequence>MEDVVIVGAGPTGLWLAAELRLQGVSATVLEAKREPEPHSKALTLHPRTIEILGMRGIADEFVDAGIPLPTGHFGALDARLDFRGLDTPYPFTLFLPQVRTEELLAAHASDRGVPIHRGHQVTGLDQGPDSVRIAVEGPAGTYELAARYVVGCDGTRSTARTSAGIGFPGTGSTIWGWLADVVLADPPAGAVSAFGPDGGVMAVPMPGGRTRFVGIAPEDHRAEHPGELTTAEVRDKLRRALGTDFGLHSPSWSSRFGNATRQADAYRRGRVLLAGDAAHMHFPTGGVGLNVGFQDATNLGWKLAATLRGTAEPGLLDSYHAERHPVGADLLESTRAQTALMTTGSVEGLALRGFLSGMIREVPEFSRALAERLGALDVRYAPAEPAHPLAGRRAPNLAFADGGELFPLLRGGNHVLLDLTAGGAGTALPPGTRRHRAELSGAAEPWASADAVLVRPDGHVAWAIGGAGRSGGDGRSGGATTEQPDRAG</sequence>
<feature type="domain" description="FAD-binding" evidence="5">
    <location>
        <begin position="3"/>
        <end position="333"/>
    </location>
</feature>
<dbReference type="PANTHER" id="PTHR43004:SF19">
    <property type="entry name" value="BINDING MONOOXYGENASE, PUTATIVE (JCVI)-RELATED"/>
    <property type="match status" value="1"/>
</dbReference>
<proteinExistence type="predicted"/>
<evidence type="ECO:0000256" key="1">
    <source>
        <dbReference type="ARBA" id="ARBA00001974"/>
    </source>
</evidence>
<keyword evidence="2" id="KW-0285">Flavoprotein</keyword>
<keyword evidence="7" id="KW-1185">Reference proteome</keyword>
<dbReference type="GO" id="GO:0004497">
    <property type="term" value="F:monooxygenase activity"/>
    <property type="evidence" value="ECO:0007669"/>
    <property type="project" value="UniProtKB-KW"/>
</dbReference>
<feature type="compositionally biased region" description="Gly residues" evidence="4">
    <location>
        <begin position="466"/>
        <end position="478"/>
    </location>
</feature>
<dbReference type="Pfam" id="PF21274">
    <property type="entry name" value="Rng_hyd_C"/>
    <property type="match status" value="1"/>
</dbReference>
<keyword evidence="3" id="KW-0274">FAD</keyword>
<name>A0ABP6RP91_9PSEU</name>
<dbReference type="PRINTS" id="PR00420">
    <property type="entry name" value="RNGMNOXGNASE"/>
</dbReference>
<reference evidence="7" key="1">
    <citation type="journal article" date="2019" name="Int. J. Syst. Evol. Microbiol.">
        <title>The Global Catalogue of Microorganisms (GCM) 10K type strain sequencing project: providing services to taxonomists for standard genome sequencing and annotation.</title>
        <authorList>
            <consortium name="The Broad Institute Genomics Platform"/>
            <consortium name="The Broad Institute Genome Sequencing Center for Infectious Disease"/>
            <person name="Wu L."/>
            <person name="Ma J."/>
        </authorList>
    </citation>
    <scope>NUCLEOTIDE SEQUENCE [LARGE SCALE GENOMIC DNA]</scope>
    <source>
        <strain evidence="7">JCM 9687</strain>
    </source>
</reference>
<dbReference type="Proteomes" id="UP001500483">
    <property type="component" value="Unassembled WGS sequence"/>
</dbReference>
<gene>
    <name evidence="6" type="ORF">GCM10020366_23190</name>
</gene>
<protein>
    <submittedName>
        <fullName evidence="6">Monooxygenase</fullName>
    </submittedName>
</protein>
<evidence type="ECO:0000313" key="7">
    <source>
        <dbReference type="Proteomes" id="UP001500483"/>
    </source>
</evidence>
<dbReference type="PANTHER" id="PTHR43004">
    <property type="entry name" value="TRK SYSTEM POTASSIUM UPTAKE PROTEIN"/>
    <property type="match status" value="1"/>
</dbReference>
<comment type="cofactor">
    <cofactor evidence="1">
        <name>FAD</name>
        <dbReference type="ChEBI" id="CHEBI:57692"/>
    </cofactor>
</comment>
<dbReference type="Pfam" id="PF01494">
    <property type="entry name" value="FAD_binding_3"/>
    <property type="match status" value="1"/>
</dbReference>
<evidence type="ECO:0000256" key="4">
    <source>
        <dbReference type="SAM" id="MobiDB-lite"/>
    </source>
</evidence>
<evidence type="ECO:0000313" key="6">
    <source>
        <dbReference type="EMBL" id="GAA3356985.1"/>
    </source>
</evidence>
<evidence type="ECO:0000256" key="3">
    <source>
        <dbReference type="ARBA" id="ARBA00022827"/>
    </source>
</evidence>
<dbReference type="InterPro" id="IPR002938">
    <property type="entry name" value="FAD-bd"/>
</dbReference>
<organism evidence="6 7">
    <name type="scientific">Saccharopolyspora gregorii</name>
    <dbReference type="NCBI Taxonomy" id="33914"/>
    <lineage>
        <taxon>Bacteria</taxon>
        <taxon>Bacillati</taxon>
        <taxon>Actinomycetota</taxon>
        <taxon>Actinomycetes</taxon>
        <taxon>Pseudonocardiales</taxon>
        <taxon>Pseudonocardiaceae</taxon>
        <taxon>Saccharopolyspora</taxon>
    </lineage>
</organism>
<keyword evidence="6" id="KW-0560">Oxidoreductase</keyword>
<dbReference type="InterPro" id="IPR036188">
    <property type="entry name" value="FAD/NAD-bd_sf"/>
</dbReference>
<dbReference type="Gene3D" id="3.40.30.120">
    <property type="match status" value="1"/>
</dbReference>
<dbReference type="InterPro" id="IPR050641">
    <property type="entry name" value="RIFMO-like"/>
</dbReference>
<evidence type="ECO:0000256" key="2">
    <source>
        <dbReference type="ARBA" id="ARBA00022630"/>
    </source>
</evidence>
<accession>A0ABP6RP91</accession>
<evidence type="ECO:0000259" key="5">
    <source>
        <dbReference type="Pfam" id="PF01494"/>
    </source>
</evidence>
<dbReference type="Gene3D" id="3.50.50.60">
    <property type="entry name" value="FAD/NAD(P)-binding domain"/>
    <property type="match status" value="1"/>
</dbReference>
<dbReference type="SUPFAM" id="SSF51905">
    <property type="entry name" value="FAD/NAD(P)-binding domain"/>
    <property type="match status" value="1"/>
</dbReference>
<feature type="region of interest" description="Disordered" evidence="4">
    <location>
        <begin position="465"/>
        <end position="489"/>
    </location>
</feature>